<sequence>MEGTEDYTRPPPSPPMSPHPLPPHAHVSAFSVVTPHTKMLSATGPKRSASNHPQWSSFVYLSTRSLINRDALHLLAKRIDATVYI</sequence>
<dbReference type="EMBL" id="JAWZYT010003389">
    <property type="protein sequence ID" value="KAK4298646.1"/>
    <property type="molecule type" value="Genomic_DNA"/>
</dbReference>
<evidence type="ECO:0000256" key="1">
    <source>
        <dbReference type="SAM" id="MobiDB-lite"/>
    </source>
</evidence>
<feature type="region of interest" description="Disordered" evidence="1">
    <location>
        <begin position="1"/>
        <end position="26"/>
    </location>
</feature>
<dbReference type="AlphaFoldDB" id="A0AAE1P0U4"/>
<dbReference type="Proteomes" id="UP001292094">
    <property type="component" value="Unassembled WGS sequence"/>
</dbReference>
<reference evidence="2" key="1">
    <citation type="submission" date="2023-11" db="EMBL/GenBank/DDBJ databases">
        <title>Genome assemblies of two species of porcelain crab, Petrolisthes cinctipes and Petrolisthes manimaculis (Anomura: Porcellanidae).</title>
        <authorList>
            <person name="Angst P."/>
        </authorList>
    </citation>
    <scope>NUCLEOTIDE SEQUENCE</scope>
    <source>
        <strain evidence="2">PB745_02</strain>
        <tissue evidence="2">Gill</tissue>
    </source>
</reference>
<feature type="compositionally biased region" description="Pro residues" evidence="1">
    <location>
        <begin position="9"/>
        <end position="23"/>
    </location>
</feature>
<gene>
    <name evidence="2" type="ORF">Pmani_029022</name>
</gene>
<evidence type="ECO:0000313" key="2">
    <source>
        <dbReference type="EMBL" id="KAK4298646.1"/>
    </source>
</evidence>
<keyword evidence="3" id="KW-1185">Reference proteome</keyword>
<accession>A0AAE1P0U4</accession>
<comment type="caution">
    <text evidence="2">The sequence shown here is derived from an EMBL/GenBank/DDBJ whole genome shotgun (WGS) entry which is preliminary data.</text>
</comment>
<proteinExistence type="predicted"/>
<name>A0AAE1P0U4_9EUCA</name>
<protein>
    <submittedName>
        <fullName evidence="2">Uncharacterized protein</fullName>
    </submittedName>
</protein>
<organism evidence="2 3">
    <name type="scientific">Petrolisthes manimaculis</name>
    <dbReference type="NCBI Taxonomy" id="1843537"/>
    <lineage>
        <taxon>Eukaryota</taxon>
        <taxon>Metazoa</taxon>
        <taxon>Ecdysozoa</taxon>
        <taxon>Arthropoda</taxon>
        <taxon>Crustacea</taxon>
        <taxon>Multicrustacea</taxon>
        <taxon>Malacostraca</taxon>
        <taxon>Eumalacostraca</taxon>
        <taxon>Eucarida</taxon>
        <taxon>Decapoda</taxon>
        <taxon>Pleocyemata</taxon>
        <taxon>Anomura</taxon>
        <taxon>Galatheoidea</taxon>
        <taxon>Porcellanidae</taxon>
        <taxon>Petrolisthes</taxon>
    </lineage>
</organism>
<evidence type="ECO:0000313" key="3">
    <source>
        <dbReference type="Proteomes" id="UP001292094"/>
    </source>
</evidence>